<dbReference type="CDD" id="cd06752">
    <property type="entry name" value="PDZ_PDZD11-like"/>
    <property type="match status" value="1"/>
</dbReference>
<reference evidence="2" key="3">
    <citation type="submission" date="2025-09" db="UniProtKB">
        <authorList>
            <consortium name="Ensembl"/>
        </authorList>
    </citation>
    <scope>IDENTIFICATION</scope>
    <source>
        <strain evidence="2">Boxer</strain>
    </source>
</reference>
<gene>
    <name evidence="2" type="primary">PDZD11</name>
</gene>
<dbReference type="GO" id="GO:0098793">
    <property type="term" value="C:presynapse"/>
    <property type="evidence" value="ECO:0007669"/>
    <property type="project" value="GOC"/>
</dbReference>
<dbReference type="Reactome" id="R-CFA-6803544">
    <property type="pathway name" value="Ion influx/efflux at host-pathogen interface"/>
</dbReference>
<dbReference type="InterPro" id="IPR051109">
    <property type="entry name" value="MAM_complex_regulator"/>
</dbReference>
<dbReference type="GO" id="GO:0016323">
    <property type="term" value="C:basolateral plasma membrane"/>
    <property type="evidence" value="ECO:0000318"/>
    <property type="project" value="GO_Central"/>
</dbReference>
<dbReference type="InterPro" id="IPR036034">
    <property type="entry name" value="PDZ_sf"/>
</dbReference>
<proteinExistence type="predicted"/>
<dbReference type="SMART" id="SM00228">
    <property type="entry name" value="PDZ"/>
    <property type="match status" value="1"/>
</dbReference>
<dbReference type="Reactome" id="R-CFA-196780">
    <property type="pathway name" value="Biotin transport and metabolism"/>
</dbReference>
<dbReference type="PANTHER" id="PTHR14063">
    <property type="entry name" value="PROTEIN LIN-7 HOMOLOG"/>
    <property type="match status" value="1"/>
</dbReference>
<dbReference type="Gene3D" id="2.30.42.10">
    <property type="match status" value="1"/>
</dbReference>
<dbReference type="GO" id="GO:0007269">
    <property type="term" value="P:neurotransmitter secretion"/>
    <property type="evidence" value="ECO:0000318"/>
    <property type="project" value="GO_Central"/>
</dbReference>
<protein>
    <submittedName>
        <fullName evidence="2">PDZ domain containing 11</fullName>
    </submittedName>
</protein>
<organism evidence="2 3">
    <name type="scientific">Canis lupus familiaris</name>
    <name type="common">Dog</name>
    <name type="synonym">Canis familiaris</name>
    <dbReference type="NCBI Taxonomy" id="9615"/>
    <lineage>
        <taxon>Eukaryota</taxon>
        <taxon>Metazoa</taxon>
        <taxon>Chordata</taxon>
        <taxon>Craniata</taxon>
        <taxon>Vertebrata</taxon>
        <taxon>Euteleostomi</taxon>
        <taxon>Mammalia</taxon>
        <taxon>Eutheria</taxon>
        <taxon>Laurasiatheria</taxon>
        <taxon>Carnivora</taxon>
        <taxon>Caniformia</taxon>
        <taxon>Canidae</taxon>
        <taxon>Canis</taxon>
    </lineage>
</organism>
<dbReference type="Reactome" id="R-CFA-425397">
    <property type="pathway name" value="Transport of vitamins, nucleosides, and related molecules"/>
</dbReference>
<dbReference type="PROSITE" id="PS50106">
    <property type="entry name" value="PDZ"/>
    <property type="match status" value="1"/>
</dbReference>
<evidence type="ECO:0000259" key="1">
    <source>
        <dbReference type="PROSITE" id="PS50106"/>
    </source>
</evidence>
<dbReference type="GO" id="GO:0030674">
    <property type="term" value="F:protein-macromolecule adaptor activity"/>
    <property type="evidence" value="ECO:0000318"/>
    <property type="project" value="GO_Central"/>
</dbReference>
<feature type="domain" description="PDZ" evidence="1">
    <location>
        <begin position="287"/>
        <end position="349"/>
    </location>
</feature>
<dbReference type="GO" id="GO:0048489">
    <property type="term" value="P:synaptic vesicle transport"/>
    <property type="evidence" value="ECO:0000318"/>
    <property type="project" value="GO_Central"/>
</dbReference>
<reference evidence="2" key="2">
    <citation type="submission" date="2025-08" db="UniProtKB">
        <authorList>
            <consortium name="Ensembl"/>
        </authorList>
    </citation>
    <scope>IDENTIFICATION</scope>
    <source>
        <strain evidence="2">Boxer</strain>
    </source>
</reference>
<reference evidence="2" key="1">
    <citation type="submission" date="2020-03" db="EMBL/GenBank/DDBJ databases">
        <title>Long-read based genome assembly of a Labrador retriever dog.</title>
        <authorList>
            <person name="Eory L."/>
            <person name="Zhang W."/>
            <person name="Schoenebeck J."/>
        </authorList>
    </citation>
    <scope>NUCLEOTIDE SEQUENCE [LARGE SCALE GENOMIC DNA]</scope>
    <source>
        <strain evidence="2">Labrador retriever</strain>
    </source>
</reference>
<dbReference type="GO" id="GO:0046931">
    <property type="term" value="P:pore complex assembly"/>
    <property type="evidence" value="ECO:0000318"/>
    <property type="project" value="GO_Central"/>
</dbReference>
<name>A0A8I3Q2U7_CANLF</name>
<keyword evidence="3" id="KW-1185">Reference proteome</keyword>
<dbReference type="Pfam" id="PF00595">
    <property type="entry name" value="PDZ"/>
    <property type="match status" value="1"/>
</dbReference>
<sequence length="430" mass="48660">MSEVVLHLPGLCAGFRQDAGQGRGREPVVKEGSLFWGPPPLLITSRECGVVPCPESLWIVGGSPWTLKIDAPDFLFSRRQHLFCRIVVGKEMISMEYLTVCLTRRYSAKLIVLFHLFSSFSLSISITWKWAGPIDDSLGMGWGCFLKLAGLLTLFFFKFLFIYDSHTERERERQRHRQREKQAPWNGSPTWDSIPGLQDHALGQRQAPNRCATQGSLLTLLNHFLSASIHPSFHSRALLEMDSRIPYDDYPVVFLPAYENPPAWIPPHERVYHPDYNNELTQFLPRIVTLKKPPGAQLGFNIRGGKASQLGIFISKVIPDSDAHRAGLQEGDQVLAVNDVDFQDIEHSKYMVLDRKPIPMNTCNQESDTLHHSSTPNTRQSQNQKWRMALEKVVQGSTSQRSQKITLRRIPSPSTSSHELLNEDGLGVLV</sequence>
<dbReference type="GeneTree" id="ENSGT00940000153222"/>
<evidence type="ECO:0000313" key="2">
    <source>
        <dbReference type="Ensembl" id="ENSCAFP00845040488.1"/>
    </source>
</evidence>
<dbReference type="Proteomes" id="UP000805418">
    <property type="component" value="Chromosome X"/>
</dbReference>
<dbReference type="InterPro" id="IPR001478">
    <property type="entry name" value="PDZ"/>
</dbReference>
<dbReference type="Reactome" id="R-CFA-936837">
    <property type="pathway name" value="Ion transport by P-type ATPases"/>
</dbReference>
<dbReference type="OrthoDB" id="6021951at2759"/>
<dbReference type="SUPFAM" id="SSF50156">
    <property type="entry name" value="PDZ domain-like"/>
    <property type="match status" value="1"/>
</dbReference>
<dbReference type="Ensembl" id="ENSCAFT00845051601.1">
    <property type="protein sequence ID" value="ENSCAFP00845040488.1"/>
    <property type="gene ID" value="ENSCAFG00845029163.1"/>
</dbReference>
<dbReference type="GO" id="GO:0005911">
    <property type="term" value="C:cell-cell junction"/>
    <property type="evidence" value="ECO:0000318"/>
    <property type="project" value="GO_Central"/>
</dbReference>
<dbReference type="AlphaFoldDB" id="A0A8I3Q2U7"/>
<accession>A0A8I3Q2U7</accession>
<dbReference type="Reactome" id="R-CFA-199220">
    <property type="pathway name" value="Vitamin B5 (pantothenate) metabolism"/>
</dbReference>
<dbReference type="GO" id="GO:0008582">
    <property type="term" value="P:regulation of synaptic assembly at neuromuscular junction"/>
    <property type="evidence" value="ECO:0000318"/>
    <property type="project" value="GO_Central"/>
</dbReference>
<evidence type="ECO:0000313" key="3">
    <source>
        <dbReference type="Proteomes" id="UP000805418"/>
    </source>
</evidence>